<reference evidence="1" key="1">
    <citation type="submission" date="2021-06" db="EMBL/GenBank/DDBJ databases">
        <authorList>
            <person name="Kallberg Y."/>
            <person name="Tangrot J."/>
            <person name="Rosling A."/>
        </authorList>
    </citation>
    <scope>NUCLEOTIDE SEQUENCE</scope>
    <source>
        <strain evidence="1">AU212A</strain>
    </source>
</reference>
<gene>
    <name evidence="1" type="ORF">SCALOS_LOCUS9222</name>
</gene>
<accession>A0ACA9NME9</accession>
<protein>
    <submittedName>
        <fullName evidence="1">8484_t:CDS:1</fullName>
    </submittedName>
</protein>
<evidence type="ECO:0000313" key="2">
    <source>
        <dbReference type="Proteomes" id="UP000789860"/>
    </source>
</evidence>
<name>A0ACA9NME9_9GLOM</name>
<feature type="non-terminal residue" evidence="1">
    <location>
        <position position="1"/>
    </location>
</feature>
<comment type="caution">
    <text evidence="1">The sequence shown here is derived from an EMBL/GenBank/DDBJ whole genome shotgun (WGS) entry which is preliminary data.</text>
</comment>
<dbReference type="Proteomes" id="UP000789860">
    <property type="component" value="Unassembled WGS sequence"/>
</dbReference>
<keyword evidence="2" id="KW-1185">Reference proteome</keyword>
<evidence type="ECO:0000313" key="1">
    <source>
        <dbReference type="EMBL" id="CAG8666605.1"/>
    </source>
</evidence>
<organism evidence="1 2">
    <name type="scientific">Scutellospora calospora</name>
    <dbReference type="NCBI Taxonomy" id="85575"/>
    <lineage>
        <taxon>Eukaryota</taxon>
        <taxon>Fungi</taxon>
        <taxon>Fungi incertae sedis</taxon>
        <taxon>Mucoromycota</taxon>
        <taxon>Glomeromycotina</taxon>
        <taxon>Glomeromycetes</taxon>
        <taxon>Diversisporales</taxon>
        <taxon>Gigasporaceae</taxon>
        <taxon>Scutellospora</taxon>
    </lineage>
</organism>
<dbReference type="EMBL" id="CAJVPM010027578">
    <property type="protein sequence ID" value="CAG8666605.1"/>
    <property type="molecule type" value="Genomic_DNA"/>
</dbReference>
<sequence>ENWEFLENRLGVTKRIFHSNYSSLPFDINLQGGEINDDDLLTEKIALKLALEREQAKQNQLLIVMTLKKLKNLNKKILEKANKK</sequence>
<proteinExistence type="predicted"/>